<accession>A0A1I3AQ61</accession>
<evidence type="ECO:0000256" key="2">
    <source>
        <dbReference type="PROSITE-ProRule" id="PRU00335"/>
    </source>
</evidence>
<protein>
    <submittedName>
        <fullName evidence="4">DNA-binding transcriptional regulator, AcrR family</fullName>
    </submittedName>
</protein>
<dbReference type="PROSITE" id="PS50977">
    <property type="entry name" value="HTH_TETR_2"/>
    <property type="match status" value="1"/>
</dbReference>
<dbReference type="Pfam" id="PF00440">
    <property type="entry name" value="TetR_N"/>
    <property type="match status" value="1"/>
</dbReference>
<evidence type="ECO:0000313" key="4">
    <source>
        <dbReference type="EMBL" id="SFH52112.1"/>
    </source>
</evidence>
<keyword evidence="5" id="KW-1185">Reference proteome</keyword>
<dbReference type="OrthoDB" id="153047at2"/>
<evidence type="ECO:0000313" key="5">
    <source>
        <dbReference type="Proteomes" id="UP000198668"/>
    </source>
</evidence>
<dbReference type="InterPro" id="IPR009057">
    <property type="entry name" value="Homeodomain-like_sf"/>
</dbReference>
<keyword evidence="1 2" id="KW-0238">DNA-binding</keyword>
<name>A0A1I3AQ61_9LACT</name>
<feature type="domain" description="HTH tetR-type" evidence="3">
    <location>
        <begin position="6"/>
        <end position="66"/>
    </location>
</feature>
<feature type="DNA-binding region" description="H-T-H motif" evidence="2">
    <location>
        <begin position="29"/>
        <end position="48"/>
    </location>
</feature>
<dbReference type="SUPFAM" id="SSF46689">
    <property type="entry name" value="Homeodomain-like"/>
    <property type="match status" value="1"/>
</dbReference>
<dbReference type="RefSeq" id="WP_092090747.1">
    <property type="nucleotide sequence ID" value="NZ_FOQE01000001.1"/>
</dbReference>
<sequence>MPRKKKFTVEDLYHQTHLLLMKVGYDQFTFSLLADELSVSRAAIYKYYSNKDVLISDYLTFEMKKLLEEFDQMEWSSDREEHFNQLFELIFNYSDVHQLSNVFTQKMKMKHEKIQFKENISKELHERFFGHIQSFILSCQETGFIKKELPANLLINMIFHSVMINTSSDLTQKERAGYIREILAHGMFQK</sequence>
<dbReference type="AlphaFoldDB" id="A0A1I3AQ61"/>
<dbReference type="EMBL" id="FOQE01000001">
    <property type="protein sequence ID" value="SFH52112.1"/>
    <property type="molecule type" value="Genomic_DNA"/>
</dbReference>
<reference evidence="4 5" key="1">
    <citation type="submission" date="2016-10" db="EMBL/GenBank/DDBJ databases">
        <authorList>
            <person name="de Groot N.N."/>
        </authorList>
    </citation>
    <scope>NUCLEOTIDE SEQUENCE [LARGE SCALE GENOMIC DNA]</scope>
    <source>
        <strain evidence="4 5">DSM 27630</strain>
    </source>
</reference>
<dbReference type="Gene3D" id="1.10.357.10">
    <property type="entry name" value="Tetracycline Repressor, domain 2"/>
    <property type="match status" value="1"/>
</dbReference>
<evidence type="ECO:0000256" key="1">
    <source>
        <dbReference type="ARBA" id="ARBA00023125"/>
    </source>
</evidence>
<organism evidence="4 5">
    <name type="scientific">Pisciglobus halotolerans</name>
    <dbReference type="NCBI Taxonomy" id="745365"/>
    <lineage>
        <taxon>Bacteria</taxon>
        <taxon>Bacillati</taxon>
        <taxon>Bacillota</taxon>
        <taxon>Bacilli</taxon>
        <taxon>Lactobacillales</taxon>
        <taxon>Carnobacteriaceae</taxon>
    </lineage>
</organism>
<proteinExistence type="predicted"/>
<dbReference type="Proteomes" id="UP000198668">
    <property type="component" value="Unassembled WGS sequence"/>
</dbReference>
<dbReference type="InterPro" id="IPR001647">
    <property type="entry name" value="HTH_TetR"/>
</dbReference>
<evidence type="ECO:0000259" key="3">
    <source>
        <dbReference type="PROSITE" id="PS50977"/>
    </source>
</evidence>
<dbReference type="GO" id="GO:0003677">
    <property type="term" value="F:DNA binding"/>
    <property type="evidence" value="ECO:0007669"/>
    <property type="project" value="UniProtKB-UniRule"/>
</dbReference>
<gene>
    <name evidence="4" type="ORF">SAMN04489868_101116</name>
</gene>